<dbReference type="GO" id="GO:1990281">
    <property type="term" value="C:efflux pump complex"/>
    <property type="evidence" value="ECO:0007669"/>
    <property type="project" value="TreeGrafter"/>
</dbReference>
<dbReference type="InterPro" id="IPR006143">
    <property type="entry name" value="RND_pump_MFP"/>
</dbReference>
<feature type="signal peptide" evidence="3">
    <location>
        <begin position="1"/>
        <end position="25"/>
    </location>
</feature>
<proteinExistence type="inferred from homology"/>
<dbReference type="PROSITE" id="PS51257">
    <property type="entry name" value="PROKAR_LIPOPROTEIN"/>
    <property type="match status" value="1"/>
</dbReference>
<feature type="domain" description="CusB-like beta-barrel" evidence="5">
    <location>
        <begin position="230"/>
        <end position="298"/>
    </location>
</feature>
<dbReference type="STRING" id="316067.Geob_0949"/>
<sequence>MKQLLMLCVLCLAAGTMGCSKSGGAAAGKGESTVKPPVAVEVAVAAAADLEEGVEVTGTLEPKFFAEVKTQIPGLVKQVYVTEWVRVKKGTLLARIDVAETEATVKRTEAAIKSARANLAQTEVAAKRADRELARVNKLKEAGLATQQAVDDADTEAAAAAARIEASRAGIRVAEEEHRQAKLRQAKGMVFSPINGTVALRAVNVGDLASDAAAAMPIFKIVDNRLLNLTFTVPSAEMARLQVGQKLLFTTDGVPGRTFQGRIMFINPEVQAADRSLKVVAEVVNEPEILKGGLFAKGKIICGVRKNVLQVPRGILSGLDLTAKKATLFVVEKDQARRRQLQIGTVSGEMVEITAGLKTGERYVNRGSFNLKDGDRVAFAAAGGK</sequence>
<dbReference type="Pfam" id="PF25917">
    <property type="entry name" value="BSH_RND"/>
    <property type="match status" value="1"/>
</dbReference>
<dbReference type="NCBIfam" id="TIGR01730">
    <property type="entry name" value="RND_mfp"/>
    <property type="match status" value="1"/>
</dbReference>
<dbReference type="KEGG" id="geo:Geob_0949"/>
<dbReference type="Pfam" id="PF25975">
    <property type="entry name" value="CzcB_C"/>
    <property type="match status" value="1"/>
</dbReference>
<keyword evidence="2" id="KW-0175">Coiled coil</keyword>
<dbReference type="Gene3D" id="1.10.287.470">
    <property type="entry name" value="Helix hairpin bin"/>
    <property type="match status" value="1"/>
</dbReference>
<keyword evidence="7" id="KW-0449">Lipoprotein</keyword>
<dbReference type="Proteomes" id="UP000007721">
    <property type="component" value="Chromosome"/>
</dbReference>
<keyword evidence="8" id="KW-1185">Reference proteome</keyword>
<dbReference type="InterPro" id="IPR058625">
    <property type="entry name" value="MdtA-like_BSH"/>
</dbReference>
<evidence type="ECO:0000259" key="6">
    <source>
        <dbReference type="Pfam" id="PF25975"/>
    </source>
</evidence>
<reference evidence="7 8" key="1">
    <citation type="submission" date="2009-01" db="EMBL/GenBank/DDBJ databases">
        <title>Complete sequence of Geobacter sp. FRC-32.</title>
        <authorList>
            <consortium name="US DOE Joint Genome Institute"/>
            <person name="Lucas S."/>
            <person name="Copeland A."/>
            <person name="Lapidus A."/>
            <person name="Glavina del Rio T."/>
            <person name="Dalin E."/>
            <person name="Tice H."/>
            <person name="Bruce D."/>
            <person name="Goodwin L."/>
            <person name="Pitluck S."/>
            <person name="Saunders E."/>
            <person name="Brettin T."/>
            <person name="Detter J.C."/>
            <person name="Han C."/>
            <person name="Larimer F."/>
            <person name="Land M."/>
            <person name="Hauser L."/>
            <person name="Kyrpides N."/>
            <person name="Ovchinnikova G."/>
            <person name="Kostka J."/>
            <person name="Richardson P."/>
        </authorList>
    </citation>
    <scope>NUCLEOTIDE SEQUENCE [LARGE SCALE GENOMIC DNA]</scope>
    <source>
        <strain evidence="8">DSM 22248 / JCM 15807 / FRC-32</strain>
    </source>
</reference>
<name>B9M2D2_GEODF</name>
<dbReference type="InterPro" id="IPR058649">
    <property type="entry name" value="CzcB_C"/>
</dbReference>
<protein>
    <submittedName>
        <fullName evidence="7">Efflux pump, RND family, membrane fusion lipoprotein</fullName>
    </submittedName>
</protein>
<feature type="domain" description="Multidrug resistance protein MdtA-like barrel-sandwich hybrid" evidence="4">
    <location>
        <begin position="66"/>
        <end position="215"/>
    </location>
</feature>
<dbReference type="GO" id="GO:0015562">
    <property type="term" value="F:efflux transmembrane transporter activity"/>
    <property type="evidence" value="ECO:0007669"/>
    <property type="project" value="TreeGrafter"/>
</dbReference>
<dbReference type="SUPFAM" id="SSF111369">
    <property type="entry name" value="HlyD-like secretion proteins"/>
    <property type="match status" value="1"/>
</dbReference>
<feature type="coiled-coil region" evidence="2">
    <location>
        <begin position="98"/>
        <end position="139"/>
    </location>
</feature>
<feature type="domain" description="CzcB-like C-terminal circularly permuted SH3-like" evidence="6">
    <location>
        <begin position="324"/>
        <end position="372"/>
    </location>
</feature>
<dbReference type="HOGENOM" id="CLU_018816_14_1_7"/>
<evidence type="ECO:0000256" key="3">
    <source>
        <dbReference type="SAM" id="SignalP"/>
    </source>
</evidence>
<evidence type="ECO:0000259" key="5">
    <source>
        <dbReference type="Pfam" id="PF25954"/>
    </source>
</evidence>
<evidence type="ECO:0000256" key="1">
    <source>
        <dbReference type="ARBA" id="ARBA00009477"/>
    </source>
</evidence>
<dbReference type="Gene3D" id="2.40.420.20">
    <property type="match status" value="1"/>
</dbReference>
<dbReference type="InterPro" id="IPR058792">
    <property type="entry name" value="Beta-barrel_RND_2"/>
</dbReference>
<dbReference type="eggNOG" id="COG0845">
    <property type="taxonomic scope" value="Bacteria"/>
</dbReference>
<organism evidence="7 8">
    <name type="scientific">Geotalea daltonii (strain DSM 22248 / JCM 15807 / FRC-32)</name>
    <name type="common">Geobacter daltonii</name>
    <dbReference type="NCBI Taxonomy" id="316067"/>
    <lineage>
        <taxon>Bacteria</taxon>
        <taxon>Pseudomonadati</taxon>
        <taxon>Thermodesulfobacteriota</taxon>
        <taxon>Desulfuromonadia</taxon>
        <taxon>Geobacterales</taxon>
        <taxon>Geobacteraceae</taxon>
        <taxon>Geotalea</taxon>
    </lineage>
</organism>
<dbReference type="PANTHER" id="PTHR30469">
    <property type="entry name" value="MULTIDRUG RESISTANCE PROTEIN MDTA"/>
    <property type="match status" value="1"/>
</dbReference>
<evidence type="ECO:0000313" key="7">
    <source>
        <dbReference type="EMBL" id="ACM19311.1"/>
    </source>
</evidence>
<evidence type="ECO:0000256" key="2">
    <source>
        <dbReference type="SAM" id="Coils"/>
    </source>
</evidence>
<dbReference type="Gene3D" id="2.40.30.170">
    <property type="match status" value="1"/>
</dbReference>
<comment type="similarity">
    <text evidence="1">Belongs to the membrane fusion protein (MFP) (TC 8.A.1) family.</text>
</comment>
<feature type="chain" id="PRO_5002888678" evidence="3">
    <location>
        <begin position="26"/>
        <end position="385"/>
    </location>
</feature>
<dbReference type="OrthoDB" id="5392603at2"/>
<dbReference type="RefSeq" id="WP_012646040.1">
    <property type="nucleotide sequence ID" value="NC_011979.1"/>
</dbReference>
<keyword evidence="3" id="KW-0732">Signal</keyword>
<dbReference type="PANTHER" id="PTHR30469:SF38">
    <property type="entry name" value="HLYD FAMILY SECRETION PROTEIN"/>
    <property type="match status" value="1"/>
</dbReference>
<dbReference type="EMBL" id="CP001390">
    <property type="protein sequence ID" value="ACM19311.1"/>
    <property type="molecule type" value="Genomic_DNA"/>
</dbReference>
<dbReference type="Pfam" id="PF25954">
    <property type="entry name" value="Beta-barrel_RND_2"/>
    <property type="match status" value="1"/>
</dbReference>
<gene>
    <name evidence="7" type="ordered locus">Geob_0949</name>
</gene>
<accession>B9M2D2</accession>
<evidence type="ECO:0000313" key="8">
    <source>
        <dbReference type="Proteomes" id="UP000007721"/>
    </source>
</evidence>
<dbReference type="AlphaFoldDB" id="B9M2D2"/>
<dbReference type="Gene3D" id="2.40.50.100">
    <property type="match status" value="1"/>
</dbReference>
<evidence type="ECO:0000259" key="4">
    <source>
        <dbReference type="Pfam" id="PF25917"/>
    </source>
</evidence>